<dbReference type="GO" id="GO:0015344">
    <property type="term" value="F:siderophore uptake transmembrane transporter activity"/>
    <property type="evidence" value="ECO:0007669"/>
    <property type="project" value="TreeGrafter"/>
</dbReference>
<dbReference type="InterPro" id="IPR000531">
    <property type="entry name" value="Beta-barrel_TonB"/>
</dbReference>
<keyword evidence="6 11" id="KW-0798">TonB box</keyword>
<evidence type="ECO:0000313" key="15">
    <source>
        <dbReference type="EMBL" id="GEP53040.1"/>
    </source>
</evidence>
<dbReference type="InterPro" id="IPR012910">
    <property type="entry name" value="Plug_dom"/>
</dbReference>
<comment type="similarity">
    <text evidence="10 11">Belongs to the TonB-dependent receptor family.</text>
</comment>
<name>A0A512N232_9HYPH</name>
<protein>
    <submittedName>
        <fullName evidence="15">Outer membrane receptor FepA</fullName>
    </submittedName>
</protein>
<keyword evidence="7 10" id="KW-0472">Membrane</keyword>
<evidence type="ECO:0000256" key="9">
    <source>
        <dbReference type="ARBA" id="ARBA00023237"/>
    </source>
</evidence>
<evidence type="ECO:0000256" key="2">
    <source>
        <dbReference type="ARBA" id="ARBA00022448"/>
    </source>
</evidence>
<dbReference type="SUPFAM" id="SSF56935">
    <property type="entry name" value="Porins"/>
    <property type="match status" value="1"/>
</dbReference>
<dbReference type="InterPro" id="IPR039426">
    <property type="entry name" value="TonB-dep_rcpt-like"/>
</dbReference>
<dbReference type="OrthoDB" id="7374174at2"/>
<evidence type="ECO:0000256" key="7">
    <source>
        <dbReference type="ARBA" id="ARBA00023136"/>
    </source>
</evidence>
<feature type="signal peptide" evidence="12">
    <location>
        <begin position="1"/>
        <end position="24"/>
    </location>
</feature>
<keyword evidence="5 12" id="KW-0732">Signal</keyword>
<dbReference type="EMBL" id="BKAJ01000004">
    <property type="protein sequence ID" value="GEP53040.1"/>
    <property type="molecule type" value="Genomic_DNA"/>
</dbReference>
<evidence type="ECO:0000256" key="6">
    <source>
        <dbReference type="ARBA" id="ARBA00023077"/>
    </source>
</evidence>
<feature type="domain" description="TonB-dependent receptor plug" evidence="14">
    <location>
        <begin position="56"/>
        <end position="167"/>
    </location>
</feature>
<evidence type="ECO:0000256" key="10">
    <source>
        <dbReference type="PROSITE-ProRule" id="PRU01360"/>
    </source>
</evidence>
<feature type="domain" description="TonB-dependent receptor-like beta-barrel" evidence="13">
    <location>
        <begin position="221"/>
        <end position="682"/>
    </location>
</feature>
<dbReference type="Pfam" id="PF07715">
    <property type="entry name" value="Plug"/>
    <property type="match status" value="1"/>
</dbReference>
<keyword evidence="9 10" id="KW-0998">Cell outer membrane</keyword>
<evidence type="ECO:0000313" key="16">
    <source>
        <dbReference type="Proteomes" id="UP000321058"/>
    </source>
</evidence>
<sequence length="724" mass="77986">MFTVRAATFAACAGLALIPALAKAQDTPPPAQPAQQAPVSLPPITVSAGRGSALDKLDVSTTLMTREQIQALPETGVDQIVNRIPGVWLPNIPTGQLHPTAQPVNIRGFGTSTTINTLVMVDGVPINDPYFRTINWSTIPKNSVERIEVIRGGGATSLWGNMAMGGVINIITREPNRTGASADASYGSYNTSTAEAAGSYVVNDKVKVGASYNHAQSSGYNLTPAQYQNVNLVPTASKADNLAASVFMTPTDKLKLFAKAYWNQTYEDGLVWTFAHNNWSTYRLLMGAAYQIDEQSSINASAWVASGSFGTINVASGSYTLNNINATNQFVSQIEASPSADQGGSIFYEANVGPLRDVKIGVDGRRTLITDYNSLYASAVANPTAFVTNGEHRFQGVFGQGTYRFTGVPVDITVGLRGDFWQALNASVLTQNSSTLNVVPNTSASSFDPRVGFKFYASDEVTLRGAIYRNFSAPGMNQMYRSFASGTSFTATNPNLQPMTNFGQEVGLDFEWKGFTLSGTYFNNNLNNFIDFVTVCNTNPVCAAPFITTAGLSPAFTTIRQYQNVGNATFQGFELIATWQPFEQLRLMGSFTNTVAYLTSSTNPALVRTGVQLGQVPSYMFTAGVEWRPIENLVLTASMKSFPPYWNDTGHTQLNDGATLIDLGARWSPAKDVDIYASIQNLTNVQFLASGYTLTSFEGSTVSTTSIPQLGMPLTAIAGLRVRF</sequence>
<keyword evidence="8 15" id="KW-0675">Receptor</keyword>
<dbReference type="CDD" id="cd01347">
    <property type="entry name" value="ligand_gated_channel"/>
    <property type="match status" value="1"/>
</dbReference>
<organism evidence="15 16">
    <name type="scientific">Reyranella soli</name>
    <dbReference type="NCBI Taxonomy" id="1230389"/>
    <lineage>
        <taxon>Bacteria</taxon>
        <taxon>Pseudomonadati</taxon>
        <taxon>Pseudomonadota</taxon>
        <taxon>Alphaproteobacteria</taxon>
        <taxon>Hyphomicrobiales</taxon>
        <taxon>Reyranellaceae</taxon>
        <taxon>Reyranella</taxon>
    </lineage>
</organism>
<dbReference type="Gene3D" id="2.40.170.20">
    <property type="entry name" value="TonB-dependent receptor, beta-barrel domain"/>
    <property type="match status" value="1"/>
</dbReference>
<dbReference type="GO" id="GO:0009279">
    <property type="term" value="C:cell outer membrane"/>
    <property type="evidence" value="ECO:0007669"/>
    <property type="project" value="UniProtKB-SubCell"/>
</dbReference>
<feature type="chain" id="PRO_5021801019" evidence="12">
    <location>
        <begin position="25"/>
        <end position="724"/>
    </location>
</feature>
<dbReference type="PANTHER" id="PTHR30069">
    <property type="entry name" value="TONB-DEPENDENT OUTER MEMBRANE RECEPTOR"/>
    <property type="match status" value="1"/>
</dbReference>
<accession>A0A512N232</accession>
<evidence type="ECO:0000259" key="14">
    <source>
        <dbReference type="Pfam" id="PF07715"/>
    </source>
</evidence>
<reference evidence="15 16" key="1">
    <citation type="submission" date="2019-07" db="EMBL/GenBank/DDBJ databases">
        <title>Whole genome shotgun sequence of Reyranella soli NBRC 108950.</title>
        <authorList>
            <person name="Hosoyama A."/>
            <person name="Uohara A."/>
            <person name="Ohji S."/>
            <person name="Ichikawa N."/>
        </authorList>
    </citation>
    <scope>NUCLEOTIDE SEQUENCE [LARGE SCALE GENOMIC DNA]</scope>
    <source>
        <strain evidence="15 16">NBRC 108950</strain>
    </source>
</reference>
<evidence type="ECO:0000259" key="13">
    <source>
        <dbReference type="Pfam" id="PF00593"/>
    </source>
</evidence>
<dbReference type="AlphaFoldDB" id="A0A512N232"/>
<dbReference type="Proteomes" id="UP000321058">
    <property type="component" value="Unassembled WGS sequence"/>
</dbReference>
<evidence type="ECO:0000256" key="3">
    <source>
        <dbReference type="ARBA" id="ARBA00022452"/>
    </source>
</evidence>
<dbReference type="Gene3D" id="2.170.130.10">
    <property type="entry name" value="TonB-dependent receptor, plug domain"/>
    <property type="match status" value="1"/>
</dbReference>
<evidence type="ECO:0000256" key="4">
    <source>
        <dbReference type="ARBA" id="ARBA00022692"/>
    </source>
</evidence>
<dbReference type="InterPro" id="IPR037066">
    <property type="entry name" value="Plug_dom_sf"/>
</dbReference>
<gene>
    <name evidence="15" type="ORF">RSO01_02060</name>
</gene>
<keyword evidence="16" id="KW-1185">Reference proteome</keyword>
<dbReference type="GO" id="GO:0044718">
    <property type="term" value="P:siderophore transmembrane transport"/>
    <property type="evidence" value="ECO:0007669"/>
    <property type="project" value="TreeGrafter"/>
</dbReference>
<evidence type="ECO:0000256" key="12">
    <source>
        <dbReference type="SAM" id="SignalP"/>
    </source>
</evidence>
<evidence type="ECO:0000256" key="8">
    <source>
        <dbReference type="ARBA" id="ARBA00023170"/>
    </source>
</evidence>
<evidence type="ECO:0000256" key="11">
    <source>
        <dbReference type="RuleBase" id="RU003357"/>
    </source>
</evidence>
<evidence type="ECO:0000256" key="1">
    <source>
        <dbReference type="ARBA" id="ARBA00004571"/>
    </source>
</evidence>
<dbReference type="InterPro" id="IPR036942">
    <property type="entry name" value="Beta-barrel_TonB_sf"/>
</dbReference>
<comment type="caution">
    <text evidence="15">The sequence shown here is derived from an EMBL/GenBank/DDBJ whole genome shotgun (WGS) entry which is preliminary data.</text>
</comment>
<keyword evidence="4 10" id="KW-0812">Transmembrane</keyword>
<dbReference type="RefSeq" id="WP_147145271.1">
    <property type="nucleotide sequence ID" value="NZ_BKAJ01000004.1"/>
</dbReference>
<evidence type="ECO:0000256" key="5">
    <source>
        <dbReference type="ARBA" id="ARBA00022729"/>
    </source>
</evidence>
<keyword evidence="2 10" id="KW-0813">Transport</keyword>
<keyword evidence="3 10" id="KW-1134">Transmembrane beta strand</keyword>
<dbReference type="Pfam" id="PF00593">
    <property type="entry name" value="TonB_dep_Rec_b-barrel"/>
    <property type="match status" value="1"/>
</dbReference>
<dbReference type="PROSITE" id="PS52016">
    <property type="entry name" value="TONB_DEPENDENT_REC_3"/>
    <property type="match status" value="1"/>
</dbReference>
<comment type="subcellular location">
    <subcellularLocation>
        <location evidence="1 10">Cell outer membrane</location>
        <topology evidence="1 10">Multi-pass membrane protein</topology>
    </subcellularLocation>
</comment>
<dbReference type="PANTHER" id="PTHR30069:SF29">
    <property type="entry name" value="HEMOGLOBIN AND HEMOGLOBIN-HAPTOGLOBIN-BINDING PROTEIN 1-RELATED"/>
    <property type="match status" value="1"/>
</dbReference>
<proteinExistence type="inferred from homology"/>